<proteinExistence type="predicted"/>
<dbReference type="Proteomes" id="UP000324222">
    <property type="component" value="Unassembled WGS sequence"/>
</dbReference>
<accession>A0A5B7IU76</accession>
<sequence>MRGRDAEIGRRRVEGGSQAEERRRKARCAGGCGQPVAHQVVAGEADRDFKAQEQSEGVTTVRREQCTHHSPQSNVHSTAVMHLFVTRYAGLSPENINNSTFVLAA</sequence>
<dbReference type="AlphaFoldDB" id="A0A5B7IU76"/>
<dbReference type="EMBL" id="VSRR010064752">
    <property type="protein sequence ID" value="MPC84198.1"/>
    <property type="molecule type" value="Genomic_DNA"/>
</dbReference>
<organism evidence="2 3">
    <name type="scientific">Portunus trituberculatus</name>
    <name type="common">Swimming crab</name>
    <name type="synonym">Neptunus trituberculatus</name>
    <dbReference type="NCBI Taxonomy" id="210409"/>
    <lineage>
        <taxon>Eukaryota</taxon>
        <taxon>Metazoa</taxon>
        <taxon>Ecdysozoa</taxon>
        <taxon>Arthropoda</taxon>
        <taxon>Crustacea</taxon>
        <taxon>Multicrustacea</taxon>
        <taxon>Malacostraca</taxon>
        <taxon>Eumalacostraca</taxon>
        <taxon>Eucarida</taxon>
        <taxon>Decapoda</taxon>
        <taxon>Pleocyemata</taxon>
        <taxon>Brachyura</taxon>
        <taxon>Eubrachyura</taxon>
        <taxon>Portunoidea</taxon>
        <taxon>Portunidae</taxon>
        <taxon>Portuninae</taxon>
        <taxon>Portunus</taxon>
    </lineage>
</organism>
<evidence type="ECO:0000313" key="3">
    <source>
        <dbReference type="Proteomes" id="UP000324222"/>
    </source>
</evidence>
<comment type="caution">
    <text evidence="2">The sequence shown here is derived from an EMBL/GenBank/DDBJ whole genome shotgun (WGS) entry which is preliminary data.</text>
</comment>
<evidence type="ECO:0000313" key="2">
    <source>
        <dbReference type="EMBL" id="MPC84198.1"/>
    </source>
</evidence>
<feature type="region of interest" description="Disordered" evidence="1">
    <location>
        <begin position="1"/>
        <end position="26"/>
    </location>
</feature>
<protein>
    <submittedName>
        <fullName evidence="2">Uncharacterized protein</fullName>
    </submittedName>
</protein>
<keyword evidence="3" id="KW-1185">Reference proteome</keyword>
<feature type="compositionally biased region" description="Basic and acidic residues" evidence="1">
    <location>
        <begin position="1"/>
        <end position="23"/>
    </location>
</feature>
<gene>
    <name evidence="2" type="ORF">E2C01_078927</name>
</gene>
<evidence type="ECO:0000256" key="1">
    <source>
        <dbReference type="SAM" id="MobiDB-lite"/>
    </source>
</evidence>
<name>A0A5B7IU76_PORTR</name>
<reference evidence="2 3" key="1">
    <citation type="submission" date="2019-05" db="EMBL/GenBank/DDBJ databases">
        <title>Another draft genome of Portunus trituberculatus and its Hox gene families provides insights of decapod evolution.</title>
        <authorList>
            <person name="Jeong J.-H."/>
            <person name="Song I."/>
            <person name="Kim S."/>
            <person name="Choi T."/>
            <person name="Kim D."/>
            <person name="Ryu S."/>
            <person name="Kim W."/>
        </authorList>
    </citation>
    <scope>NUCLEOTIDE SEQUENCE [LARGE SCALE GENOMIC DNA]</scope>
    <source>
        <tissue evidence="2">Muscle</tissue>
    </source>
</reference>